<organism evidence="1 2">
    <name type="scientific">Trichonephila inaurata madagascariensis</name>
    <dbReference type="NCBI Taxonomy" id="2747483"/>
    <lineage>
        <taxon>Eukaryota</taxon>
        <taxon>Metazoa</taxon>
        <taxon>Ecdysozoa</taxon>
        <taxon>Arthropoda</taxon>
        <taxon>Chelicerata</taxon>
        <taxon>Arachnida</taxon>
        <taxon>Araneae</taxon>
        <taxon>Araneomorphae</taxon>
        <taxon>Entelegynae</taxon>
        <taxon>Araneoidea</taxon>
        <taxon>Nephilidae</taxon>
        <taxon>Trichonephila</taxon>
        <taxon>Trichonephila inaurata</taxon>
    </lineage>
</organism>
<dbReference type="Proteomes" id="UP000886998">
    <property type="component" value="Unassembled WGS sequence"/>
</dbReference>
<proteinExistence type="predicted"/>
<feature type="non-terminal residue" evidence="1">
    <location>
        <position position="92"/>
    </location>
</feature>
<evidence type="ECO:0000313" key="1">
    <source>
        <dbReference type="EMBL" id="GFS61394.1"/>
    </source>
</evidence>
<evidence type="ECO:0000313" key="2">
    <source>
        <dbReference type="Proteomes" id="UP000886998"/>
    </source>
</evidence>
<sequence>MSQPSPTWTEVNSYRWRKELATSPQLSQFGDQITGYNPSRTSNVPFKEFRWSMKDTENGKALESLSNIRVSIEYSRVALGKNTYALVSFPNP</sequence>
<gene>
    <name evidence="1" type="ORF">TNIN_233671</name>
</gene>
<keyword evidence="2" id="KW-1185">Reference proteome</keyword>
<accession>A0A8X6IV48</accession>
<dbReference type="EMBL" id="BMAV01027681">
    <property type="protein sequence ID" value="GFS61394.1"/>
    <property type="molecule type" value="Genomic_DNA"/>
</dbReference>
<reference evidence="1" key="1">
    <citation type="submission" date="2020-08" db="EMBL/GenBank/DDBJ databases">
        <title>Multicomponent nature underlies the extraordinary mechanical properties of spider dragline silk.</title>
        <authorList>
            <person name="Kono N."/>
            <person name="Nakamura H."/>
            <person name="Mori M."/>
            <person name="Yoshida Y."/>
            <person name="Ohtoshi R."/>
            <person name="Malay A.D."/>
            <person name="Moran D.A.P."/>
            <person name="Tomita M."/>
            <person name="Numata K."/>
            <person name="Arakawa K."/>
        </authorList>
    </citation>
    <scope>NUCLEOTIDE SEQUENCE</scope>
</reference>
<comment type="caution">
    <text evidence="1">The sequence shown here is derived from an EMBL/GenBank/DDBJ whole genome shotgun (WGS) entry which is preliminary data.</text>
</comment>
<dbReference type="AlphaFoldDB" id="A0A8X6IV48"/>
<protein>
    <submittedName>
        <fullName evidence="1">Uncharacterized protein</fullName>
    </submittedName>
</protein>
<name>A0A8X6IV48_9ARAC</name>